<evidence type="ECO:0000259" key="1">
    <source>
        <dbReference type="Pfam" id="PF18998"/>
    </source>
</evidence>
<sequence>PTGSCIGYLPNGFAFNQITGAQSTSPSEGTQVITIPNPAAGEYSVVLRCIADGTSQVNLACLYKGESVFTHASAHEVTDGSAWLISFALEIEGGEFISAVVGHIEPLGQAPEKIVETELAETSLVPIEPPEETGQPADTEQNYTLAVVSSTGGTVAEPGQGVLFYHAGAVVHLIAEPDEGWEFDSWTGNVADRFSPVTTITMNQAQVVTANFVLRD</sequence>
<proteinExistence type="predicted"/>
<feature type="non-terminal residue" evidence="2">
    <location>
        <position position="1"/>
    </location>
</feature>
<dbReference type="AlphaFoldDB" id="X0SD05"/>
<evidence type="ECO:0000313" key="2">
    <source>
        <dbReference type="EMBL" id="GAF72996.1"/>
    </source>
</evidence>
<feature type="domain" description="Bacterial repeat" evidence="1">
    <location>
        <begin position="143"/>
        <end position="213"/>
    </location>
</feature>
<dbReference type="EMBL" id="BARS01001525">
    <property type="protein sequence ID" value="GAF72996.1"/>
    <property type="molecule type" value="Genomic_DNA"/>
</dbReference>
<protein>
    <recommendedName>
        <fullName evidence="1">Bacterial repeat domain-containing protein</fullName>
    </recommendedName>
</protein>
<reference evidence="2" key="1">
    <citation type="journal article" date="2014" name="Front. Microbiol.">
        <title>High frequency of phylogenetically diverse reductive dehalogenase-homologous genes in deep subseafloor sedimentary metagenomes.</title>
        <authorList>
            <person name="Kawai M."/>
            <person name="Futagami T."/>
            <person name="Toyoda A."/>
            <person name="Takaki Y."/>
            <person name="Nishi S."/>
            <person name="Hori S."/>
            <person name="Arai W."/>
            <person name="Tsubouchi T."/>
            <person name="Morono Y."/>
            <person name="Uchiyama I."/>
            <person name="Ito T."/>
            <person name="Fujiyama A."/>
            <person name="Inagaki F."/>
            <person name="Takami H."/>
        </authorList>
    </citation>
    <scope>NUCLEOTIDE SEQUENCE</scope>
    <source>
        <strain evidence="2">Expedition CK06-06</strain>
    </source>
</reference>
<name>X0SD05_9ZZZZ</name>
<organism evidence="2">
    <name type="scientific">marine sediment metagenome</name>
    <dbReference type="NCBI Taxonomy" id="412755"/>
    <lineage>
        <taxon>unclassified sequences</taxon>
        <taxon>metagenomes</taxon>
        <taxon>ecological metagenomes</taxon>
    </lineage>
</organism>
<gene>
    <name evidence="2" type="ORF">S01H1_02956</name>
</gene>
<comment type="caution">
    <text evidence="2">The sequence shown here is derived from an EMBL/GenBank/DDBJ whole genome shotgun (WGS) entry which is preliminary data.</text>
</comment>
<dbReference type="Pfam" id="PF18998">
    <property type="entry name" value="Flg_new_2"/>
    <property type="match status" value="1"/>
</dbReference>
<dbReference type="InterPro" id="IPR044060">
    <property type="entry name" value="Bacterial_rp_domain"/>
</dbReference>
<accession>X0SD05</accession>